<dbReference type="SUPFAM" id="SSF56496">
    <property type="entry name" value="Fibrinogen C-terminal domain-like"/>
    <property type="match status" value="2"/>
</dbReference>
<dbReference type="OrthoDB" id="7250310at2759"/>
<dbReference type="InterPro" id="IPR036084">
    <property type="entry name" value="Ser_inhib-like_sf"/>
</dbReference>
<feature type="domain" description="Fibrinogen C-terminal" evidence="6">
    <location>
        <begin position="43"/>
        <end position="182"/>
    </location>
</feature>
<dbReference type="GO" id="GO:0005615">
    <property type="term" value="C:extracellular space"/>
    <property type="evidence" value="ECO:0007669"/>
    <property type="project" value="TreeGrafter"/>
</dbReference>
<keyword evidence="1 3" id="KW-0245">EGF-like domain</keyword>
<dbReference type="CDD" id="cd00087">
    <property type="entry name" value="FReD"/>
    <property type="match status" value="1"/>
</dbReference>
<dbReference type="Pfam" id="PF00147">
    <property type="entry name" value="Fibrinogen_C"/>
    <property type="match status" value="2"/>
</dbReference>
<comment type="caution">
    <text evidence="7">The sequence shown here is derived from an EMBL/GenBank/DDBJ whole genome shotgun (WGS) entry which is preliminary data.</text>
</comment>
<dbReference type="PROSITE" id="PS50026">
    <property type="entry name" value="EGF_3"/>
    <property type="match status" value="2"/>
</dbReference>
<evidence type="ECO:0000256" key="2">
    <source>
        <dbReference type="ARBA" id="ARBA00023157"/>
    </source>
</evidence>
<evidence type="ECO:0000313" key="7">
    <source>
        <dbReference type="EMBL" id="KAJ8033841.1"/>
    </source>
</evidence>
<feature type="domain" description="EGF-like" evidence="5">
    <location>
        <begin position="271"/>
        <end position="309"/>
    </location>
</feature>
<dbReference type="Proteomes" id="UP001152320">
    <property type="component" value="Chromosome 11"/>
</dbReference>
<dbReference type="SUPFAM" id="SSF57567">
    <property type="entry name" value="Serine protease inhibitors"/>
    <property type="match status" value="2"/>
</dbReference>
<dbReference type="Gene3D" id="3.90.215.10">
    <property type="entry name" value="Gamma Fibrinogen, chain A, domain 1"/>
    <property type="match status" value="2"/>
</dbReference>
<sequence>MFSQSRLCFHFFCVLNGFLAFSQQAGGNANARGASTGKTYFFYQLPTYPRDCKEVLDQCSHRNSSGVFLIKPDGYPHPFEVYCNNSFESGGWTVLMRRLDGSLVFSRNWDEYKKGFGFLSGEFWFGNDKLAILTNQQTYALRVDVTISNGSQASVTYSNFRVSDEWGNYALASLGNATGKIGFLITGPTCPANMIHTNCTCERTCEAPTICQNNCQEASRCVCPEGFFLRGTDCVTPEQCECYFVTADKVIPMGESHINNQCSTQCSCYGNGLECSNYSCDPNARCIGTSQGGQCPCNTGLIGDGRDCRCPANMIYRNCTCERTCEAPTICQNNCQEASRCVCPDGFFLRGSDCVSPEECQCYSATADKVIPVGESYINSQCSELCSCSGSGLSCSNYNCDPNARCTITNKGGQCTCNKGFTGDGLDCGCEQTGYLVDGSVCRRPRDCDEVPSVNGYTGSGLYYILPSNWQEFQAYCNMSEGRWTVFQRRIPGSGRNFQLSWSSYKRGFGQLDEDFWLGNDRIHYLTSQRNYQLRIDIIDSGNRHYRAQYNGFRIGNEGSKYRMTVLGSYSGNAGNDAMRYHRNQPFSTHDQDNDNNYYYYSCSSYGHCARLHEGGWWYRYRSYTFSHSCDRYHHSYCNYSYSCAYTNLNGKESGSSGETIFWHGLSGNDCGIKYTEMKIRPL</sequence>
<keyword evidence="4" id="KW-0732">Signal</keyword>
<name>A0A9Q1H657_HOLLE</name>
<evidence type="ECO:0000256" key="4">
    <source>
        <dbReference type="SAM" id="SignalP"/>
    </source>
</evidence>
<feature type="domain" description="Fibrinogen C-terminal" evidence="6">
    <location>
        <begin position="439"/>
        <end position="683"/>
    </location>
</feature>
<comment type="caution">
    <text evidence="3">Lacks conserved residue(s) required for the propagation of feature annotation.</text>
</comment>
<dbReference type="SMART" id="SM00181">
    <property type="entry name" value="EGF"/>
    <property type="match status" value="4"/>
</dbReference>
<dbReference type="AlphaFoldDB" id="A0A9Q1H657"/>
<accession>A0A9Q1H657</accession>
<dbReference type="NCBIfam" id="NF040941">
    <property type="entry name" value="GGGWT_bact"/>
    <property type="match status" value="1"/>
</dbReference>
<organism evidence="7 8">
    <name type="scientific">Holothuria leucospilota</name>
    <name type="common">Black long sea cucumber</name>
    <name type="synonym">Mertensiothuria leucospilota</name>
    <dbReference type="NCBI Taxonomy" id="206669"/>
    <lineage>
        <taxon>Eukaryota</taxon>
        <taxon>Metazoa</taxon>
        <taxon>Echinodermata</taxon>
        <taxon>Eleutherozoa</taxon>
        <taxon>Echinozoa</taxon>
        <taxon>Holothuroidea</taxon>
        <taxon>Aspidochirotacea</taxon>
        <taxon>Aspidochirotida</taxon>
        <taxon>Holothuriidae</taxon>
        <taxon>Holothuria</taxon>
    </lineage>
</organism>
<dbReference type="InterPro" id="IPR050373">
    <property type="entry name" value="Fibrinogen_C-term_domain"/>
</dbReference>
<dbReference type="InterPro" id="IPR002181">
    <property type="entry name" value="Fibrinogen_a/b/g_C_dom"/>
</dbReference>
<dbReference type="EMBL" id="JAIZAY010000011">
    <property type="protein sequence ID" value="KAJ8033841.1"/>
    <property type="molecule type" value="Genomic_DNA"/>
</dbReference>
<dbReference type="InterPro" id="IPR014716">
    <property type="entry name" value="Fibrinogen_a/b/g_C_1"/>
</dbReference>
<protein>
    <submittedName>
        <fullName evidence="7">Fibrinogen-like protein A</fullName>
    </submittedName>
</protein>
<dbReference type="InterPro" id="IPR000742">
    <property type="entry name" value="EGF"/>
</dbReference>
<proteinExistence type="predicted"/>
<dbReference type="PANTHER" id="PTHR19143">
    <property type="entry name" value="FIBRINOGEN/TENASCIN/ANGIOPOEITIN"/>
    <property type="match status" value="1"/>
</dbReference>
<keyword evidence="2" id="KW-1015">Disulfide bond</keyword>
<reference evidence="7" key="1">
    <citation type="submission" date="2021-10" db="EMBL/GenBank/DDBJ databases">
        <title>Tropical sea cucumber genome reveals ecological adaptation and Cuvierian tubules defense mechanism.</title>
        <authorList>
            <person name="Chen T."/>
        </authorList>
    </citation>
    <scope>NUCLEOTIDE SEQUENCE</scope>
    <source>
        <strain evidence="7">Nanhai2018</strain>
        <tissue evidence="7">Muscle</tissue>
    </source>
</reference>
<dbReference type="InterPro" id="IPR024731">
    <property type="entry name" value="NELL2-like_EGF"/>
</dbReference>
<evidence type="ECO:0000259" key="6">
    <source>
        <dbReference type="PROSITE" id="PS51406"/>
    </source>
</evidence>
<keyword evidence="8" id="KW-1185">Reference proteome</keyword>
<dbReference type="CDD" id="cd19941">
    <property type="entry name" value="TIL"/>
    <property type="match status" value="2"/>
</dbReference>
<evidence type="ECO:0000259" key="5">
    <source>
        <dbReference type="PROSITE" id="PS50026"/>
    </source>
</evidence>
<dbReference type="Pfam" id="PF12947">
    <property type="entry name" value="EGF_3"/>
    <property type="match status" value="1"/>
</dbReference>
<dbReference type="PROSITE" id="PS51406">
    <property type="entry name" value="FIBRINOGEN_C_2"/>
    <property type="match status" value="2"/>
</dbReference>
<dbReference type="PANTHER" id="PTHR19143:SF327">
    <property type="entry name" value="FI21813P1-RELATED"/>
    <property type="match status" value="1"/>
</dbReference>
<evidence type="ECO:0000256" key="3">
    <source>
        <dbReference type="PROSITE-ProRule" id="PRU00076"/>
    </source>
</evidence>
<dbReference type="Gene3D" id="2.10.25.10">
    <property type="entry name" value="Laminin"/>
    <property type="match status" value="3"/>
</dbReference>
<feature type="signal peptide" evidence="4">
    <location>
        <begin position="1"/>
        <end position="27"/>
    </location>
</feature>
<feature type="chain" id="PRO_5040170120" evidence="4">
    <location>
        <begin position="28"/>
        <end position="683"/>
    </location>
</feature>
<dbReference type="InterPro" id="IPR036056">
    <property type="entry name" value="Fibrinogen-like_C"/>
</dbReference>
<evidence type="ECO:0000256" key="1">
    <source>
        <dbReference type="ARBA" id="ARBA00022536"/>
    </source>
</evidence>
<evidence type="ECO:0000313" key="8">
    <source>
        <dbReference type="Proteomes" id="UP001152320"/>
    </source>
</evidence>
<feature type="domain" description="EGF-like" evidence="5">
    <location>
        <begin position="391"/>
        <end position="429"/>
    </location>
</feature>
<dbReference type="SMART" id="SM00186">
    <property type="entry name" value="FBG"/>
    <property type="match status" value="2"/>
</dbReference>
<gene>
    <name evidence="7" type="ORF">HOLleu_24205</name>
</gene>